<evidence type="ECO:0000313" key="7">
    <source>
        <dbReference type="EMBL" id="MCF6773578.1"/>
    </source>
</evidence>
<dbReference type="InterPro" id="IPR052706">
    <property type="entry name" value="Membrane-Transporter-like"/>
</dbReference>
<evidence type="ECO:0000256" key="2">
    <source>
        <dbReference type="ARBA" id="ARBA00022692"/>
    </source>
</evidence>
<dbReference type="PANTHER" id="PTHR43310:SF1">
    <property type="entry name" value="SULFATE TRANSPORTER YBAR-RELATED"/>
    <property type="match status" value="1"/>
</dbReference>
<evidence type="ECO:0000256" key="3">
    <source>
        <dbReference type="ARBA" id="ARBA00022989"/>
    </source>
</evidence>
<dbReference type="InterPro" id="IPR036513">
    <property type="entry name" value="STAS_dom_sf"/>
</dbReference>
<evidence type="ECO:0000313" key="8">
    <source>
        <dbReference type="Proteomes" id="UP001200604"/>
    </source>
</evidence>
<dbReference type="GeneID" id="92725777"/>
<reference evidence="7 8" key="1">
    <citation type="submission" date="2022-01" db="EMBL/GenBank/DDBJ databases">
        <title>Identification and Characterization of Corynebacterium sp.</title>
        <authorList>
            <person name="Luo Q."/>
            <person name="Qu P."/>
            <person name="Chen Q."/>
        </authorList>
    </citation>
    <scope>NUCLEOTIDE SEQUENCE [LARGE SCALE GENOMIC DNA]</scope>
    <source>
        <strain evidence="7 8">MC-12</strain>
    </source>
</reference>
<dbReference type="SUPFAM" id="SSF52091">
    <property type="entry name" value="SpoIIaa-like"/>
    <property type="match status" value="1"/>
</dbReference>
<comment type="subcellular location">
    <subcellularLocation>
        <location evidence="1">Membrane</location>
        <topology evidence="1">Multi-pass membrane protein</topology>
    </subcellularLocation>
</comment>
<feature type="transmembrane region" description="Helical" evidence="5">
    <location>
        <begin position="159"/>
        <end position="177"/>
    </location>
</feature>
<dbReference type="PROSITE" id="PS50801">
    <property type="entry name" value="STAS"/>
    <property type="match status" value="1"/>
</dbReference>
<dbReference type="Proteomes" id="UP001200604">
    <property type="component" value="Unassembled WGS sequence"/>
</dbReference>
<dbReference type="InterPro" id="IPR002645">
    <property type="entry name" value="STAS_dom"/>
</dbReference>
<feature type="transmembrane region" description="Helical" evidence="5">
    <location>
        <begin position="105"/>
        <end position="129"/>
    </location>
</feature>
<feature type="transmembrane region" description="Helical" evidence="5">
    <location>
        <begin position="66"/>
        <end position="93"/>
    </location>
</feature>
<evidence type="ECO:0000256" key="4">
    <source>
        <dbReference type="ARBA" id="ARBA00023136"/>
    </source>
</evidence>
<feature type="transmembrane region" description="Helical" evidence="5">
    <location>
        <begin position="34"/>
        <end position="54"/>
    </location>
</feature>
<keyword evidence="3 5" id="KW-1133">Transmembrane helix</keyword>
<feature type="transmembrane region" description="Helical" evidence="5">
    <location>
        <begin position="236"/>
        <end position="258"/>
    </location>
</feature>
<dbReference type="PANTHER" id="PTHR43310">
    <property type="entry name" value="SULFATE TRANSPORTER YBAR-RELATED"/>
    <property type="match status" value="1"/>
</dbReference>
<keyword evidence="2 5" id="KW-0812">Transmembrane</keyword>
<proteinExistence type="predicted"/>
<accession>A0ABS9HL26</accession>
<name>A0ABS9HL26_9CORY</name>
<dbReference type="InterPro" id="IPR011547">
    <property type="entry name" value="SLC26A/SulP_dom"/>
</dbReference>
<organism evidence="7 8">
    <name type="scientific">Corynebacterium parakroppenstedtii</name>
    <dbReference type="NCBI Taxonomy" id="2828363"/>
    <lineage>
        <taxon>Bacteria</taxon>
        <taxon>Bacillati</taxon>
        <taxon>Actinomycetota</taxon>
        <taxon>Actinomycetes</taxon>
        <taxon>Mycobacteriales</taxon>
        <taxon>Corynebacteriaceae</taxon>
        <taxon>Corynebacterium</taxon>
    </lineage>
</organism>
<feature type="transmembrane region" description="Helical" evidence="5">
    <location>
        <begin position="184"/>
        <end position="203"/>
    </location>
</feature>
<dbReference type="EMBL" id="JAKJKU010000001">
    <property type="protein sequence ID" value="MCF6773578.1"/>
    <property type="molecule type" value="Genomic_DNA"/>
</dbReference>
<dbReference type="Gene3D" id="3.30.750.24">
    <property type="entry name" value="STAS domain"/>
    <property type="match status" value="1"/>
</dbReference>
<keyword evidence="4 5" id="KW-0472">Membrane</keyword>
<dbReference type="RefSeq" id="WP_231725311.1">
    <property type="nucleotide sequence ID" value="NZ_JAFFSY010000001.1"/>
</dbReference>
<feature type="transmembrane region" description="Helical" evidence="5">
    <location>
        <begin position="333"/>
        <end position="352"/>
    </location>
</feature>
<feature type="domain" description="STAS" evidence="6">
    <location>
        <begin position="421"/>
        <end position="504"/>
    </location>
</feature>
<evidence type="ECO:0000256" key="1">
    <source>
        <dbReference type="ARBA" id="ARBA00004141"/>
    </source>
</evidence>
<comment type="caution">
    <text evidence="7">The sequence shown here is derived from an EMBL/GenBank/DDBJ whole genome shotgun (WGS) entry which is preliminary data.</text>
</comment>
<dbReference type="Pfam" id="PF00916">
    <property type="entry name" value="Sulfate_transp"/>
    <property type="match status" value="1"/>
</dbReference>
<feature type="transmembrane region" description="Helical" evidence="5">
    <location>
        <begin position="310"/>
        <end position="327"/>
    </location>
</feature>
<keyword evidence="8" id="KW-1185">Reference proteome</keyword>
<feature type="transmembrane region" description="Helical" evidence="5">
    <location>
        <begin position="373"/>
        <end position="400"/>
    </location>
</feature>
<dbReference type="Pfam" id="PF01740">
    <property type="entry name" value="STAS"/>
    <property type="match status" value="1"/>
</dbReference>
<evidence type="ECO:0000259" key="6">
    <source>
        <dbReference type="PROSITE" id="PS50801"/>
    </source>
</evidence>
<protein>
    <submittedName>
        <fullName evidence="7">SulP family inorganic anion transporter</fullName>
    </submittedName>
</protein>
<dbReference type="CDD" id="cd07042">
    <property type="entry name" value="STAS_SulP_like_sulfate_transporter"/>
    <property type="match status" value="1"/>
</dbReference>
<gene>
    <name evidence="7" type="ORF">L3H44_04025</name>
</gene>
<sequence length="504" mass="53727">MPGNSVKDAVTDHPATVGSFRSAFSSWGRFRTEIFGGLVTSLALIPEVISFSIVEGVDPRVGLFTSFVMCVAIAFTGGRPAMVTAAAGSVALVMAPLVKNHGVDYLVPAVLLAGMIQIALGLGGVANLMRFIPRSVMNGFVNALAILIFLAQLQHVIHVPWMVYVLVAISLAIMVVWPRVNRVIPGPLVAIVVVTALAILGHIDVPTVRDQGELPHGVPSLIIPDVVFGFRHFGVIAPYALGAAIVGLIESLLTAKLVDDITDQHSDKTRESWGLGIANVASAFVGGQGGCAMIGQTMINVRHAQARTRLSTLLAGVFLLVLVVSLGEIVGQIPMAALVAVMFVVAFSTMDWHSVDPRTLRRMPLSETAVMGATIIATVVTNNLAVGVVCGVLGASVMFVRRVAHMVTVERVDHSSETSRYRVRGQLFFASSNDVVFSFNYTDPAKTIEIDVSEAEVWDSSAVSALESIAYKYRQRGKHVQVVGATGASLERLRRLSSLTIVDE</sequence>
<feature type="transmembrane region" description="Helical" evidence="5">
    <location>
        <begin position="136"/>
        <end position="153"/>
    </location>
</feature>
<evidence type="ECO:0000256" key="5">
    <source>
        <dbReference type="SAM" id="Phobius"/>
    </source>
</evidence>